<protein>
    <submittedName>
        <fullName evidence="4">Mannosylfructose-phosphate phosphatase</fullName>
        <ecNumber evidence="4">3.1.3.79</ecNumber>
    </submittedName>
</protein>
<dbReference type="SFLD" id="SFLDG01141">
    <property type="entry name" value="C2.B.1:_Sucrose_Phosphatase_Li"/>
    <property type="match status" value="1"/>
</dbReference>
<evidence type="ECO:0000256" key="2">
    <source>
        <dbReference type="SAM" id="MobiDB-lite"/>
    </source>
</evidence>
<dbReference type="Proteomes" id="UP000006180">
    <property type="component" value="Chromosome"/>
</dbReference>
<dbReference type="InterPro" id="IPR006380">
    <property type="entry name" value="SPP-like_dom"/>
</dbReference>
<dbReference type="PANTHER" id="PTHR46521">
    <property type="entry name" value="SUCROSE-PHOSPHATASE 2-RELATED"/>
    <property type="match status" value="1"/>
</dbReference>
<name>I3X9Q6_SINF2</name>
<gene>
    <name evidence="4" type="primary">mfppA</name>
    <name evidence="4" type="ORF">USDA257_c40690</name>
</gene>
<dbReference type="EMBL" id="CP003563">
    <property type="protein sequence ID" value="AFL52612.1"/>
    <property type="molecule type" value="Genomic_DNA"/>
</dbReference>
<evidence type="ECO:0000256" key="1">
    <source>
        <dbReference type="ARBA" id="ARBA00022801"/>
    </source>
</evidence>
<dbReference type="STRING" id="1185652.USDA257_c40690"/>
<dbReference type="PANTHER" id="PTHR46521:SF4">
    <property type="entry name" value="SUCROSE-PHOSPHATASE 2-RELATED"/>
    <property type="match status" value="1"/>
</dbReference>
<proteinExistence type="predicted"/>
<dbReference type="KEGG" id="sfd:USDA257_c40690"/>
<dbReference type="eggNOG" id="COG0561">
    <property type="taxonomic scope" value="Bacteria"/>
</dbReference>
<sequence length="288" mass="31188">MTRIDGSRDNWSAGEAGRGHGTRSFPMDGPILRTTEMGRSRSRPVRLVASDIDGTLLGDDAAAARFRSTWEALAEGERPLLIYNSARSSEDILSLVDANLLPAPDYVIGGVGTMMTEGRMRTRMEAFIEELGPALDPAAIAAIIGSIEGAILQVAADQNPHKASWHLHDAEQERIHDIAARLRSAGLDVKLIYSSRRDIDILPRTGGKGSALAWICRELAVDLDEVVVAGDTGNDLEMFEMPLVRGVVVANALAELCRVVAQDRRHYLARASHADGVIEGLRHLGVVR</sequence>
<evidence type="ECO:0000313" key="5">
    <source>
        <dbReference type="Proteomes" id="UP000006180"/>
    </source>
</evidence>
<dbReference type="InterPro" id="IPR036412">
    <property type="entry name" value="HAD-like_sf"/>
</dbReference>
<dbReference type="SFLD" id="SFLDS00003">
    <property type="entry name" value="Haloacid_Dehalogenase"/>
    <property type="match status" value="1"/>
</dbReference>
<organism evidence="4 5">
    <name type="scientific">Sinorhizobium fredii (strain USDA 257)</name>
    <dbReference type="NCBI Taxonomy" id="1185652"/>
    <lineage>
        <taxon>Bacteria</taxon>
        <taxon>Pseudomonadati</taxon>
        <taxon>Pseudomonadota</taxon>
        <taxon>Alphaproteobacteria</taxon>
        <taxon>Hyphomicrobiales</taxon>
        <taxon>Rhizobiaceae</taxon>
        <taxon>Sinorhizobium/Ensifer group</taxon>
        <taxon>Sinorhizobium</taxon>
    </lineage>
</organism>
<dbReference type="InterPro" id="IPR051518">
    <property type="entry name" value="Sucrose_Phosphatase"/>
</dbReference>
<dbReference type="InterPro" id="IPR006379">
    <property type="entry name" value="HAD-SF_hydro_IIB"/>
</dbReference>
<dbReference type="Gene3D" id="3.90.1070.10">
    <property type="match status" value="1"/>
</dbReference>
<dbReference type="Pfam" id="PF05116">
    <property type="entry name" value="S6PP"/>
    <property type="match status" value="1"/>
</dbReference>
<accession>I3X9Q6</accession>
<keyword evidence="1 4" id="KW-0378">Hydrolase</keyword>
<dbReference type="SUPFAM" id="SSF56784">
    <property type="entry name" value="HAD-like"/>
    <property type="match status" value="1"/>
</dbReference>
<dbReference type="NCBIfam" id="TIGR01484">
    <property type="entry name" value="HAD-SF-IIB"/>
    <property type="match status" value="1"/>
</dbReference>
<dbReference type="InterPro" id="IPR023214">
    <property type="entry name" value="HAD_sf"/>
</dbReference>
<dbReference type="SFLD" id="SFLDG01140">
    <property type="entry name" value="C2.B:_Phosphomannomutase_and_P"/>
    <property type="match status" value="1"/>
</dbReference>
<dbReference type="AlphaFoldDB" id="I3X9Q6"/>
<evidence type="ECO:0000259" key="3">
    <source>
        <dbReference type="Pfam" id="PF05116"/>
    </source>
</evidence>
<evidence type="ECO:0000313" key="4">
    <source>
        <dbReference type="EMBL" id="AFL52612.1"/>
    </source>
</evidence>
<reference evidence="4 5" key="1">
    <citation type="journal article" date="2012" name="J. Bacteriol.">
        <title>Complete genome sequence of the broad-host-range strain Sinorhizobium fredii USDA257.</title>
        <authorList>
            <person name="Schuldes J."/>
            <person name="Rodriguez Orbegoso M."/>
            <person name="Schmeisser C."/>
            <person name="Krishnan H.B."/>
            <person name="Daniel R."/>
            <person name="Streit W.R."/>
        </authorList>
    </citation>
    <scope>NUCLEOTIDE SEQUENCE [LARGE SCALE GENOMIC DNA]</scope>
    <source>
        <strain evidence="4 5">USDA 257</strain>
    </source>
</reference>
<dbReference type="Gene3D" id="3.40.50.1000">
    <property type="entry name" value="HAD superfamily/HAD-like"/>
    <property type="match status" value="1"/>
</dbReference>
<dbReference type="PATRIC" id="fig|1185652.3.peg.4224"/>
<feature type="domain" description="Sucrose phosphatase-like" evidence="3">
    <location>
        <begin position="46"/>
        <end position="284"/>
    </location>
</feature>
<dbReference type="HOGENOM" id="CLU_030534_0_1_5"/>
<dbReference type="EC" id="3.1.3.79" evidence="4"/>
<feature type="region of interest" description="Disordered" evidence="2">
    <location>
        <begin position="1"/>
        <end position="30"/>
    </location>
</feature>
<dbReference type="GO" id="GO:0016791">
    <property type="term" value="F:phosphatase activity"/>
    <property type="evidence" value="ECO:0007669"/>
    <property type="project" value="UniProtKB-ARBA"/>
</dbReference>